<evidence type="ECO:0000256" key="6">
    <source>
        <dbReference type="SAM" id="Phobius"/>
    </source>
</evidence>
<evidence type="ECO:0000259" key="7">
    <source>
        <dbReference type="Pfam" id="PF00149"/>
    </source>
</evidence>
<feature type="transmembrane region" description="Helical" evidence="6">
    <location>
        <begin position="401"/>
        <end position="425"/>
    </location>
</feature>
<feature type="region of interest" description="Disordered" evidence="5">
    <location>
        <begin position="159"/>
        <end position="191"/>
    </location>
</feature>
<dbReference type="EMBL" id="JAPEVG010000054">
    <property type="protein sequence ID" value="KAJ8489077.1"/>
    <property type="molecule type" value="Genomic_DNA"/>
</dbReference>
<evidence type="ECO:0000256" key="5">
    <source>
        <dbReference type="SAM" id="MobiDB-lite"/>
    </source>
</evidence>
<dbReference type="GO" id="GO:0016020">
    <property type="term" value="C:membrane"/>
    <property type="evidence" value="ECO:0007669"/>
    <property type="project" value="UniProtKB-SubCell"/>
</dbReference>
<dbReference type="InterPro" id="IPR004843">
    <property type="entry name" value="Calcineurin-like_PHP"/>
</dbReference>
<dbReference type="InterPro" id="IPR033308">
    <property type="entry name" value="PGAP5/Cdc1/Ted1"/>
</dbReference>
<feature type="transmembrane region" description="Helical" evidence="6">
    <location>
        <begin position="507"/>
        <end position="528"/>
    </location>
</feature>
<comment type="caution">
    <text evidence="8">The sequence shown here is derived from an EMBL/GenBank/DDBJ whole genome shotgun (WGS) entry which is preliminary data.</text>
</comment>
<dbReference type="AlphaFoldDB" id="A0AAD7TY70"/>
<evidence type="ECO:0000256" key="1">
    <source>
        <dbReference type="ARBA" id="ARBA00004141"/>
    </source>
</evidence>
<feature type="domain" description="Calcineurin-like phosphoesterase" evidence="7">
    <location>
        <begin position="544"/>
        <end position="775"/>
    </location>
</feature>
<feature type="transmembrane region" description="Helical" evidence="6">
    <location>
        <begin position="82"/>
        <end position="100"/>
    </location>
</feature>
<feature type="region of interest" description="Disordered" evidence="5">
    <location>
        <begin position="1"/>
        <end position="37"/>
    </location>
</feature>
<sequence>MTEEPHSLPQTPYAVSPTRLFGRQRRPLSQPDRDPPVYVALTNNGSNGDASRKWTQEDQDATDEVARKQAMNELVQSWMDRLQLISVITTFFAAMEAQLLGSTMPNDPQEDPPVDQLANAALTGALVVHVFAAILSFLAAFFLIRYKLTVAKREERKVESGLADAAHTTEGPRVQTGSDSPPIFSSDPHLEQVGPFRRGQPPTHLLDHCHSLCMWLSAVGFVLALVGVLAFAWAKLALSSGIFASANAAYLMSLSPRHGQETSHRDGTTGQGCVVLSISHPMTEEPNSLPYPTSSARLFGRHGGTLSLPQPSSRDSVLHVPFAGDGNKSDVPRKWTQMDQDATDEKARKRAMGELVQSWMDRLHLISVITTFFAAIEASLLGSARPSNPQQDPPVDQLANAMLTGALVVHVFAAILSFLAAFFLVRYKLIVARREERKVESGPQHVATNSAAPPIFSSDPHLEQELKPGSEPEATSTGVFIPCSDSLLLAMLAASRRLLLRRARDAFFARWGLLDWLRVLWCSFVLWWPDRALPASRETPAHVLLIADPQVKDLSTSRRIGLSSLSQFLVDLTLKRHWHFASRMRPDVVVFLGDILASWRLIRSDEEYERNLQKFRRIFHLDPSVTSYYVPGNNDVGLNIEPAVARQARQRFTTHFGPLNQKIVLRNHTLVMLDAAGLVEEDYLRAAKYIDYEHWSPIPNGPVEFVRSLHDEVDTYPSVLFTHIPLHRPDRASCGAHRERGTILRGVGPGYQNTLGKKTTTFLLHTLRPDIVFSADDKDYCDYVHVPPKPTDVGGHASDVSQAPLSRNVREVTLKSFAPSSEIRHPGFQLLSLTTPSQPGIPTLADTPCFFPDYSAVYPYRYAPLLLVTTLTLILLRLCKSQTLPLPLHARRGGFRKSFSIHTLPSDGPWLQVPHPPTPFSPRLVSSNARVHELPHPLRTPMFGDGKVGDAEFGLGTPGTPTFRATTHVRDEDAASGNGLSSLPPQLVVFDAAEADDHDEFARGRHDPRRLSRAERGFDGDRDRAVDGDLTRFGFTFTLGGQRRRVSFAALVPQWMRAARTSLQLGEDAVSARRAGGKWAFARRVGLDLGYIAWPALLLWSACAWRLK</sequence>
<organism evidence="8 9">
    <name type="scientific">Trametes cubensis</name>
    <dbReference type="NCBI Taxonomy" id="1111947"/>
    <lineage>
        <taxon>Eukaryota</taxon>
        <taxon>Fungi</taxon>
        <taxon>Dikarya</taxon>
        <taxon>Basidiomycota</taxon>
        <taxon>Agaricomycotina</taxon>
        <taxon>Agaricomycetes</taxon>
        <taxon>Polyporales</taxon>
        <taxon>Polyporaceae</taxon>
        <taxon>Trametes</taxon>
    </lineage>
</organism>
<keyword evidence="3 6" id="KW-1133">Transmembrane helix</keyword>
<evidence type="ECO:0000313" key="8">
    <source>
        <dbReference type="EMBL" id="KAJ8489077.1"/>
    </source>
</evidence>
<keyword evidence="9" id="KW-1185">Reference proteome</keyword>
<keyword evidence="4 6" id="KW-0472">Membrane</keyword>
<evidence type="ECO:0000256" key="3">
    <source>
        <dbReference type="ARBA" id="ARBA00022989"/>
    </source>
</evidence>
<dbReference type="SUPFAM" id="SSF56300">
    <property type="entry name" value="Metallo-dependent phosphatases"/>
    <property type="match status" value="1"/>
</dbReference>
<dbReference type="GO" id="GO:0005783">
    <property type="term" value="C:endoplasmic reticulum"/>
    <property type="evidence" value="ECO:0007669"/>
    <property type="project" value="TreeGrafter"/>
</dbReference>
<dbReference type="Proteomes" id="UP001215151">
    <property type="component" value="Unassembled WGS sequence"/>
</dbReference>
<feature type="compositionally biased region" description="Basic and acidic residues" evidence="5">
    <location>
        <begin position="460"/>
        <end position="470"/>
    </location>
</feature>
<comment type="subcellular location">
    <subcellularLocation>
        <location evidence="1">Membrane</location>
        <topology evidence="1">Multi-pass membrane protein</topology>
    </subcellularLocation>
</comment>
<feature type="transmembrane region" description="Helical" evidence="6">
    <location>
        <begin position="212"/>
        <end position="231"/>
    </location>
</feature>
<dbReference type="PANTHER" id="PTHR13315">
    <property type="entry name" value="METALLO PHOSPHOESTERASE RELATED"/>
    <property type="match status" value="1"/>
</dbReference>
<feature type="region of interest" description="Disordered" evidence="5">
    <location>
        <begin position="441"/>
        <end position="474"/>
    </location>
</feature>
<dbReference type="GO" id="GO:0006506">
    <property type="term" value="P:GPI anchor biosynthetic process"/>
    <property type="evidence" value="ECO:0007669"/>
    <property type="project" value="InterPro"/>
</dbReference>
<dbReference type="Pfam" id="PF00149">
    <property type="entry name" value="Metallophos"/>
    <property type="match status" value="1"/>
</dbReference>
<dbReference type="GO" id="GO:0016787">
    <property type="term" value="F:hydrolase activity"/>
    <property type="evidence" value="ECO:0007669"/>
    <property type="project" value="InterPro"/>
</dbReference>
<reference evidence="8" key="1">
    <citation type="submission" date="2022-11" db="EMBL/GenBank/DDBJ databases">
        <title>Genome Sequence of Cubamyces cubensis.</title>
        <authorList>
            <person name="Buettner E."/>
        </authorList>
    </citation>
    <scope>NUCLEOTIDE SEQUENCE</scope>
    <source>
        <strain evidence="8">MPL-01</strain>
    </source>
</reference>
<keyword evidence="2 6" id="KW-0812">Transmembrane</keyword>
<feature type="transmembrane region" description="Helical" evidence="6">
    <location>
        <begin position="120"/>
        <end position="144"/>
    </location>
</feature>
<proteinExistence type="predicted"/>
<evidence type="ECO:0000313" key="9">
    <source>
        <dbReference type="Proteomes" id="UP001215151"/>
    </source>
</evidence>
<gene>
    <name evidence="8" type="ORF">ONZ51_g3149</name>
</gene>
<accession>A0AAD7TY70</accession>
<protein>
    <recommendedName>
        <fullName evidence="7">Calcineurin-like phosphoesterase domain-containing protein</fullName>
    </recommendedName>
</protein>
<evidence type="ECO:0000256" key="4">
    <source>
        <dbReference type="ARBA" id="ARBA00023136"/>
    </source>
</evidence>
<dbReference type="InterPro" id="IPR029052">
    <property type="entry name" value="Metallo-depent_PP-like"/>
</dbReference>
<dbReference type="PANTHER" id="PTHR13315:SF4">
    <property type="entry name" value="METALLOPHOSPHOESTERASE, ISOFORM E"/>
    <property type="match status" value="1"/>
</dbReference>
<evidence type="ECO:0000256" key="2">
    <source>
        <dbReference type="ARBA" id="ARBA00022692"/>
    </source>
</evidence>
<name>A0AAD7TY70_9APHY</name>